<dbReference type="Proteomes" id="UP000198901">
    <property type="component" value="Unassembled WGS sequence"/>
</dbReference>
<dbReference type="OrthoDB" id="1264435at2"/>
<dbReference type="EMBL" id="FNGS01000003">
    <property type="protein sequence ID" value="SDL75306.1"/>
    <property type="molecule type" value="Genomic_DNA"/>
</dbReference>
<keyword evidence="2" id="KW-1185">Reference proteome</keyword>
<sequence length="125" mass="14186">MNQFSASDQLVEQLLANGFAEVTEQYFPHCHVRLQLKGEAYHPAYFQRAFRLSAGTALIILHYLTIRVLYKSHVVAESRRLSEEELQTIMAFCKLPAKRQAVLAARRLSLADLKTAVDAEPRLAD</sequence>
<organism evidence="1 2">
    <name type="scientific">Siphonobacter aquaeclarae</name>
    <dbReference type="NCBI Taxonomy" id="563176"/>
    <lineage>
        <taxon>Bacteria</taxon>
        <taxon>Pseudomonadati</taxon>
        <taxon>Bacteroidota</taxon>
        <taxon>Cytophagia</taxon>
        <taxon>Cytophagales</taxon>
        <taxon>Cytophagaceae</taxon>
        <taxon>Siphonobacter</taxon>
    </lineage>
</organism>
<name>A0A1G9MLZ1_9BACT</name>
<evidence type="ECO:0000313" key="2">
    <source>
        <dbReference type="Proteomes" id="UP000198901"/>
    </source>
</evidence>
<reference evidence="1 2" key="1">
    <citation type="submission" date="2016-10" db="EMBL/GenBank/DDBJ databases">
        <authorList>
            <person name="de Groot N.N."/>
        </authorList>
    </citation>
    <scope>NUCLEOTIDE SEQUENCE [LARGE SCALE GENOMIC DNA]</scope>
    <source>
        <strain evidence="1 2">DSM 21668</strain>
    </source>
</reference>
<dbReference type="AlphaFoldDB" id="A0A1G9MLZ1"/>
<accession>A0A1G9MLZ1</accession>
<proteinExistence type="predicted"/>
<gene>
    <name evidence="1" type="ORF">SAMN04488090_1662</name>
</gene>
<protein>
    <submittedName>
        <fullName evidence="1">Uncharacterized protein</fullName>
    </submittedName>
</protein>
<evidence type="ECO:0000313" key="1">
    <source>
        <dbReference type="EMBL" id="SDL75306.1"/>
    </source>
</evidence>